<evidence type="ECO:0000256" key="7">
    <source>
        <dbReference type="ARBA" id="ARBA00023242"/>
    </source>
</evidence>
<comment type="similarity">
    <text evidence="9">Belongs to the class I-like SAM-binding methyltransferase superfamily. C5-methyltransferase family.</text>
</comment>
<protein>
    <recommendedName>
        <fullName evidence="2">DNA (cytosine-5-)-methyltransferase</fullName>
        <ecNumber evidence="2">2.1.1.37</ecNumber>
    </recommendedName>
</protein>
<feature type="compositionally biased region" description="Low complexity" evidence="10">
    <location>
        <begin position="261"/>
        <end position="274"/>
    </location>
</feature>
<feature type="domain" description="BAH" evidence="12">
    <location>
        <begin position="130"/>
        <end position="255"/>
    </location>
</feature>
<dbReference type="PRINTS" id="PR00105">
    <property type="entry name" value="C5METTRFRASE"/>
</dbReference>
<dbReference type="SUPFAM" id="SSF54160">
    <property type="entry name" value="Chromo domain-like"/>
    <property type="match status" value="1"/>
</dbReference>
<dbReference type="GO" id="GO:0003886">
    <property type="term" value="F:DNA (cytosine-5-)-methyltransferase activity"/>
    <property type="evidence" value="ECO:0007669"/>
    <property type="project" value="UniProtKB-EC"/>
</dbReference>
<evidence type="ECO:0000256" key="1">
    <source>
        <dbReference type="ARBA" id="ARBA00004123"/>
    </source>
</evidence>
<feature type="region of interest" description="Disordered" evidence="10">
    <location>
        <begin position="261"/>
        <end position="280"/>
    </location>
</feature>
<dbReference type="InterPro" id="IPR023780">
    <property type="entry name" value="Chromo_domain"/>
</dbReference>
<dbReference type="CDD" id="cd18635">
    <property type="entry name" value="CD_CMT3_like"/>
    <property type="match status" value="1"/>
</dbReference>
<dbReference type="GO" id="GO:0005634">
    <property type="term" value="C:nucleus"/>
    <property type="evidence" value="ECO:0007669"/>
    <property type="project" value="UniProtKB-SubCell"/>
</dbReference>
<feature type="active site" evidence="9">
    <location>
        <position position="483"/>
    </location>
</feature>
<dbReference type="Gene3D" id="3.40.50.150">
    <property type="entry name" value="Vaccinia Virus protein VP39"/>
    <property type="match status" value="1"/>
</dbReference>
<dbReference type="SUPFAM" id="SSF53335">
    <property type="entry name" value="S-adenosyl-L-methionine-dependent methyltransferases"/>
    <property type="match status" value="1"/>
</dbReference>
<dbReference type="PANTHER" id="PTHR10629:SF50">
    <property type="entry name" value="DNA (CYTOSINE-5)-METHYLTRANSFERASE CMT3"/>
    <property type="match status" value="1"/>
</dbReference>
<dbReference type="PROSITE" id="PS00094">
    <property type="entry name" value="C5_MTASE_1"/>
    <property type="match status" value="1"/>
</dbReference>
<proteinExistence type="evidence at transcript level"/>
<dbReference type="Pfam" id="PF00385">
    <property type="entry name" value="Chromo"/>
    <property type="match status" value="1"/>
</dbReference>
<dbReference type="PROSITE" id="PS51679">
    <property type="entry name" value="SAM_MT_C5"/>
    <property type="match status" value="1"/>
</dbReference>
<feature type="region of interest" description="Disordered" evidence="10">
    <location>
        <begin position="379"/>
        <end position="402"/>
    </location>
</feature>
<dbReference type="InterPro" id="IPR043151">
    <property type="entry name" value="BAH_sf"/>
</dbReference>
<dbReference type="FunFam" id="3.40.50.150:FF:000143">
    <property type="entry name" value="DNA (cytosine-5)-methyltransferase 1"/>
    <property type="match status" value="1"/>
</dbReference>
<dbReference type="Gene3D" id="3.90.120.10">
    <property type="entry name" value="DNA Methylase, subunit A, domain 2"/>
    <property type="match status" value="1"/>
</dbReference>
<keyword evidence="7" id="KW-0539">Nucleus</keyword>
<dbReference type="InterPro" id="IPR001025">
    <property type="entry name" value="BAH_dom"/>
</dbReference>
<evidence type="ECO:0000259" key="12">
    <source>
        <dbReference type="PROSITE" id="PS51038"/>
    </source>
</evidence>
<feature type="region of interest" description="Disordered" evidence="10">
    <location>
        <begin position="1"/>
        <end position="109"/>
    </location>
</feature>
<evidence type="ECO:0000256" key="9">
    <source>
        <dbReference type="PROSITE-ProRule" id="PRU01016"/>
    </source>
</evidence>
<comment type="catalytic activity">
    <reaction evidence="8">
        <text>a 2'-deoxycytidine in DNA + S-adenosyl-L-methionine = a 5-methyl-2'-deoxycytidine in DNA + S-adenosyl-L-homocysteine + H(+)</text>
        <dbReference type="Rhea" id="RHEA:13681"/>
        <dbReference type="Rhea" id="RHEA-COMP:11369"/>
        <dbReference type="Rhea" id="RHEA-COMP:11370"/>
        <dbReference type="ChEBI" id="CHEBI:15378"/>
        <dbReference type="ChEBI" id="CHEBI:57856"/>
        <dbReference type="ChEBI" id="CHEBI:59789"/>
        <dbReference type="ChEBI" id="CHEBI:85452"/>
        <dbReference type="ChEBI" id="CHEBI:85454"/>
        <dbReference type="EC" id="2.1.1.37"/>
    </reaction>
</comment>
<dbReference type="InterPro" id="IPR001525">
    <property type="entry name" value="C5_MeTfrase"/>
</dbReference>
<dbReference type="InterPro" id="IPR018117">
    <property type="entry name" value="C5_DNA_meth_AS"/>
</dbReference>
<evidence type="ECO:0000256" key="5">
    <source>
        <dbReference type="ARBA" id="ARBA00022691"/>
    </source>
</evidence>
<feature type="compositionally biased region" description="Polar residues" evidence="10">
    <location>
        <begin position="18"/>
        <end position="36"/>
    </location>
</feature>
<accession>A0A1Z2RX19</accession>
<gene>
    <name evidence="13" type="primary">CMT3</name>
</gene>
<dbReference type="InterPro" id="IPR016197">
    <property type="entry name" value="Chromo-like_dom_sf"/>
</dbReference>
<evidence type="ECO:0000256" key="8">
    <source>
        <dbReference type="ARBA" id="ARBA00047422"/>
    </source>
</evidence>
<dbReference type="Pfam" id="PF00145">
    <property type="entry name" value="DNA_methylase"/>
    <property type="match status" value="1"/>
</dbReference>
<dbReference type="GO" id="GO:0003677">
    <property type="term" value="F:DNA binding"/>
    <property type="evidence" value="ECO:0007669"/>
    <property type="project" value="UniProtKB-KW"/>
</dbReference>
<evidence type="ECO:0000256" key="10">
    <source>
        <dbReference type="SAM" id="MobiDB-lite"/>
    </source>
</evidence>
<reference evidence="13" key="1">
    <citation type="submission" date="2017-09" db="EMBL/GenBank/DDBJ databases">
        <title>Sequence and analysis of the plant Vaccinium corymbosum.</title>
        <authorList>
            <person name="Shao N."/>
        </authorList>
    </citation>
    <scope>NUCLEOTIDE SEQUENCE</scope>
</reference>
<comment type="subcellular location">
    <subcellularLocation>
        <location evidence="1">Nucleus</location>
    </subcellularLocation>
</comment>
<dbReference type="FunFam" id="2.30.30.490:FF:000011">
    <property type="entry name" value="DNA (cytosine-5)-methyltransferase 1"/>
    <property type="match status" value="1"/>
</dbReference>
<dbReference type="FunFam" id="3.90.120.10:FF:000003">
    <property type="entry name" value="DNA (cytosine-5)-methyltransferase 1"/>
    <property type="match status" value="1"/>
</dbReference>
<dbReference type="InterPro" id="IPR029063">
    <property type="entry name" value="SAM-dependent_MTases_sf"/>
</dbReference>
<dbReference type="EMBL" id="MF074242">
    <property type="protein sequence ID" value="ASA49461.2"/>
    <property type="molecule type" value="mRNA"/>
</dbReference>
<feature type="compositionally biased region" description="Acidic residues" evidence="10">
    <location>
        <begin position="383"/>
        <end position="400"/>
    </location>
</feature>
<feature type="compositionally biased region" description="Basic and acidic residues" evidence="10">
    <location>
        <begin position="84"/>
        <end position="103"/>
    </location>
</feature>
<feature type="compositionally biased region" description="Polar residues" evidence="10">
    <location>
        <begin position="46"/>
        <end position="64"/>
    </location>
</feature>
<keyword evidence="6" id="KW-0238">DNA-binding</keyword>
<keyword evidence="3 9" id="KW-0489">Methyltransferase</keyword>
<evidence type="ECO:0000256" key="3">
    <source>
        <dbReference type="ARBA" id="ARBA00022603"/>
    </source>
</evidence>
<evidence type="ECO:0000313" key="13">
    <source>
        <dbReference type="EMBL" id="ASA49461.2"/>
    </source>
</evidence>
<dbReference type="InterPro" id="IPR050390">
    <property type="entry name" value="C5-Methyltransferase"/>
</dbReference>
<evidence type="ECO:0000259" key="11">
    <source>
        <dbReference type="PROSITE" id="PS50013"/>
    </source>
</evidence>
<dbReference type="Pfam" id="PF01426">
    <property type="entry name" value="BAH"/>
    <property type="match status" value="1"/>
</dbReference>
<name>A0A1Z2RX19_VACCO</name>
<evidence type="ECO:0000256" key="2">
    <source>
        <dbReference type="ARBA" id="ARBA00011975"/>
    </source>
</evidence>
<dbReference type="AlphaFoldDB" id="A0A1Z2RX19"/>
<feature type="domain" description="Chromo" evidence="11">
    <location>
        <begin position="405"/>
        <end position="458"/>
    </location>
</feature>
<dbReference type="EC" id="2.1.1.37" evidence="2"/>
<dbReference type="Gene3D" id="2.30.30.490">
    <property type="match status" value="1"/>
</dbReference>
<evidence type="ECO:0000256" key="4">
    <source>
        <dbReference type="ARBA" id="ARBA00022679"/>
    </source>
</evidence>
<dbReference type="GO" id="GO:0044027">
    <property type="term" value="P:negative regulation of gene expression via chromosomal CpG island methylation"/>
    <property type="evidence" value="ECO:0007669"/>
    <property type="project" value="TreeGrafter"/>
</dbReference>
<sequence>MGKRKSRSSSGADKKAKTASTTVEPVQPDTVDSSASDVKPEDDAKTASTTVEPVQPDTVDSSASDVKPEDDDSRFIGEPVPDDEAQRRWPHRYTEKDKGKENASSKSLKPAEEIMQARCHYTMAEVDGRVVFNLEDEAHVKADEGKEHFICRIIEMFEGTDGSRYFTAQWYYRAYDTVIQNSLMSLEPTDAIDEKRVFFSEIKDDNPLNCLIERLRIVRLPSNVDLPARQVAISDCDYYCDTKYLVPYSSFVNLPIENVASGSESDSTLSSDSEVAARGETKIDSEEISNHNEITKVEMTLLDLYCGCGAMSTGLCLGANMGGVNLVTKWAVDQNSNACKSLKHNHPETEVRNENAEDFLSLIKEWKKLCDSFSLIGNKASNQEDDDSQEEQSDGDDGPDDSQVYEVEKVLAICYGKPNGSKEKGLHFKIHWKGYGSDEDSWEPQDSLGTCKEAMKEFVINGCRSKILPLPGGVDVICGGPPCQGISGFNRFRNSEDPLKDPKNEQLRVFMDIVKFLKPRFVLMENVVDLLRFAGGFLGRYALGRLVGLNYQARLGIVAAGVYGLPQFRMRVFMWGAHSSEKLPQYPLPTHNVVLRGGGPTEFEGNVVAYEEGRRAELEKELFLKDAISDLPPVENDEGRDEMSYESEPMTKFQQFIRLGKDELLSSASRSEPIDRILFDHRPLRLNDDDHQRVCKVPKKKGANFRDLEGVRVCSDNKVEWDPDVKRVYLSSGKPLVPDYAMTFIKGYSSKPFGRLWWDETVPTVVTRAEPHNQVILHPEQDRVLTVRENARLQGFPDYYRLFGSIKERYIQVGNAVAVPVSRALGYALALAAQGLCSDEPVFTLPKKFPSMQEVDDSPVVVDDLL</sequence>
<dbReference type="SMART" id="SM00439">
    <property type="entry name" value="BAH"/>
    <property type="match status" value="1"/>
</dbReference>
<dbReference type="PANTHER" id="PTHR10629">
    <property type="entry name" value="CYTOSINE-SPECIFIC METHYLTRANSFERASE"/>
    <property type="match status" value="1"/>
</dbReference>
<organism evidence="13">
    <name type="scientific">Vaccinium corymbosum</name>
    <name type="common">Highbush blueberry</name>
    <dbReference type="NCBI Taxonomy" id="69266"/>
    <lineage>
        <taxon>Eukaryota</taxon>
        <taxon>Viridiplantae</taxon>
        <taxon>Streptophyta</taxon>
        <taxon>Embryophyta</taxon>
        <taxon>Tracheophyta</taxon>
        <taxon>Spermatophyta</taxon>
        <taxon>Magnoliopsida</taxon>
        <taxon>eudicotyledons</taxon>
        <taxon>Gunneridae</taxon>
        <taxon>Pentapetalae</taxon>
        <taxon>asterids</taxon>
        <taxon>Ericales</taxon>
        <taxon>Ericaceae</taxon>
        <taxon>Vaccinioideae</taxon>
        <taxon>Vaccinieae</taxon>
        <taxon>Vaccinium</taxon>
    </lineage>
</organism>
<evidence type="ECO:0000256" key="6">
    <source>
        <dbReference type="ARBA" id="ARBA00023125"/>
    </source>
</evidence>
<dbReference type="GO" id="GO:0032259">
    <property type="term" value="P:methylation"/>
    <property type="evidence" value="ECO:0007669"/>
    <property type="project" value="UniProtKB-KW"/>
</dbReference>
<dbReference type="GO" id="GO:0003682">
    <property type="term" value="F:chromatin binding"/>
    <property type="evidence" value="ECO:0007669"/>
    <property type="project" value="InterPro"/>
</dbReference>
<dbReference type="InterPro" id="IPR000953">
    <property type="entry name" value="Chromo/chromo_shadow_dom"/>
</dbReference>
<dbReference type="SMART" id="SM00298">
    <property type="entry name" value="CHROMO"/>
    <property type="match status" value="1"/>
</dbReference>
<dbReference type="PROSITE" id="PS51038">
    <property type="entry name" value="BAH"/>
    <property type="match status" value="1"/>
</dbReference>
<dbReference type="PROSITE" id="PS50013">
    <property type="entry name" value="CHROMO_2"/>
    <property type="match status" value="1"/>
</dbReference>
<keyword evidence="4 9" id="KW-0808">Transferase</keyword>
<keyword evidence="5 9" id="KW-0949">S-adenosyl-L-methionine</keyword>